<dbReference type="AlphaFoldDB" id="A0A1D3TXW5"/>
<evidence type="ECO:0000313" key="3">
    <source>
        <dbReference type="EMBL" id="SCP99229.1"/>
    </source>
</evidence>
<dbReference type="Pfam" id="PF13487">
    <property type="entry name" value="HD_5"/>
    <property type="match status" value="1"/>
</dbReference>
<feature type="domain" description="HD-GYP" evidence="2">
    <location>
        <begin position="136"/>
        <end position="331"/>
    </location>
</feature>
<keyword evidence="4" id="KW-1185">Reference proteome</keyword>
<dbReference type="PANTHER" id="PTHR43155">
    <property type="entry name" value="CYCLIC DI-GMP PHOSPHODIESTERASE PA4108-RELATED"/>
    <property type="match status" value="1"/>
</dbReference>
<feature type="domain" description="HD" evidence="1">
    <location>
        <begin position="158"/>
        <end position="280"/>
    </location>
</feature>
<dbReference type="InterPro" id="IPR006674">
    <property type="entry name" value="HD_domain"/>
</dbReference>
<dbReference type="PANTHER" id="PTHR43155:SF2">
    <property type="entry name" value="CYCLIC DI-GMP PHOSPHODIESTERASE PA4108"/>
    <property type="match status" value="1"/>
</dbReference>
<dbReference type="InterPro" id="IPR037522">
    <property type="entry name" value="HD_GYP_dom"/>
</dbReference>
<evidence type="ECO:0000313" key="4">
    <source>
        <dbReference type="Proteomes" id="UP000199315"/>
    </source>
</evidence>
<accession>A0A1D3TXW5</accession>
<reference evidence="3 4" key="1">
    <citation type="submission" date="2016-09" db="EMBL/GenBank/DDBJ databases">
        <authorList>
            <person name="Capua I."/>
            <person name="De Benedictis P."/>
            <person name="Joannis T."/>
            <person name="Lombin L.H."/>
            <person name="Cattoli G."/>
        </authorList>
    </citation>
    <scope>NUCLEOTIDE SEQUENCE [LARGE SCALE GENOMIC DNA]</scope>
    <source>
        <strain evidence="3 4">GluBS11</strain>
    </source>
</reference>
<dbReference type="CDD" id="cd00077">
    <property type="entry name" value="HDc"/>
    <property type="match status" value="1"/>
</dbReference>
<dbReference type="EMBL" id="FMKA01000035">
    <property type="protein sequence ID" value="SCP99229.1"/>
    <property type="molecule type" value="Genomic_DNA"/>
</dbReference>
<dbReference type="Proteomes" id="UP000199315">
    <property type="component" value="Unassembled WGS sequence"/>
</dbReference>
<organism evidence="3 4">
    <name type="scientific">Anaerobium acetethylicum</name>
    <dbReference type="NCBI Taxonomy" id="1619234"/>
    <lineage>
        <taxon>Bacteria</taxon>
        <taxon>Bacillati</taxon>
        <taxon>Bacillota</taxon>
        <taxon>Clostridia</taxon>
        <taxon>Lachnospirales</taxon>
        <taxon>Lachnospiraceae</taxon>
        <taxon>Anaerobium</taxon>
    </lineage>
</organism>
<dbReference type="STRING" id="1619234.SAMN05421730_103524"/>
<dbReference type="PROSITE" id="PS51832">
    <property type="entry name" value="HD_GYP"/>
    <property type="match status" value="1"/>
</dbReference>
<dbReference type="SUPFAM" id="SSF109604">
    <property type="entry name" value="HD-domain/PDEase-like"/>
    <property type="match status" value="1"/>
</dbReference>
<evidence type="ECO:0000259" key="2">
    <source>
        <dbReference type="PROSITE" id="PS51832"/>
    </source>
</evidence>
<evidence type="ECO:0000259" key="1">
    <source>
        <dbReference type="PROSITE" id="PS51831"/>
    </source>
</evidence>
<protein>
    <submittedName>
        <fullName evidence="3">HD-GYP domain, c-di-GMP phosphodiesterase class II (Or its inactivated variant)</fullName>
    </submittedName>
</protein>
<dbReference type="SMART" id="SM00471">
    <property type="entry name" value="HDc"/>
    <property type="match status" value="1"/>
</dbReference>
<dbReference type="Gene3D" id="1.10.3210.10">
    <property type="entry name" value="Hypothetical protein af1432"/>
    <property type="match status" value="1"/>
</dbReference>
<proteinExistence type="predicted"/>
<sequence length="372" mass="42320">MDILVDGQVRNLKVEKILVKNAVPGMVLARDVYTDEENLVLGEKMILVEKTIKHLKGHFVREIFIYVPDGKKTVSRQAPQRKTYNQQIKETREFRKFDSSFKESVSEVKDQFNSIVSEGAEIDTEVLLSETDRILKESTSGIHVLDMMSCMRDMDDLTYVHSVNVALICNVFGNWLKLPKDEIRVLTLGGILHDIGKLKIPLEILTKPGKLTDEEYEIIKKHSYYGYDTIKNKEIEDQVKLAVLLHHERTDGSGYPGGFPNQKIAEAAKIVAIADVYDAMTANRVYRIGMCPFKVINIFEEEGMTKYDPKYIIPIMEMLVQSYIGNSVRLSNNMAGEVIMINKNSLSRPVVRVGNDFIDLSKDRKVTIEAII</sequence>
<dbReference type="PROSITE" id="PS51831">
    <property type="entry name" value="HD"/>
    <property type="match status" value="1"/>
</dbReference>
<gene>
    <name evidence="3" type="ORF">SAMN05421730_103524</name>
</gene>
<dbReference type="InterPro" id="IPR003607">
    <property type="entry name" value="HD/PDEase_dom"/>
</dbReference>
<name>A0A1D3TXW5_9FIRM</name>